<proteinExistence type="predicted"/>
<reference evidence="1 2" key="1">
    <citation type="submission" date="2016-10" db="EMBL/GenBank/DDBJ databases">
        <authorList>
            <person name="de Groot N.N."/>
        </authorList>
    </citation>
    <scope>NUCLEOTIDE SEQUENCE [LARGE SCALE GENOMIC DNA]</scope>
    <source>
        <strain evidence="1 2">DSM 22024</strain>
    </source>
</reference>
<keyword evidence="2" id="KW-1185">Reference proteome</keyword>
<dbReference type="Proteomes" id="UP000198983">
    <property type="component" value="Chromosome I"/>
</dbReference>
<name>A0A1H1MSS8_9ACTN</name>
<accession>A0A1H1MSS8</accession>
<sequence>MVFFDDGDVVVGEDPSEFDVDFMHYVEWHGGYDGLARPLRLEGGDGRHYAERFGLASEVPHEEELRTRIRECYRIHRPGMPHPDIADLREYLRAVAADEPDDPRASWSLWDHMKSWLRSN</sequence>
<organism evidence="1 2">
    <name type="scientific">Actinopolymorpha singaporensis</name>
    <dbReference type="NCBI Taxonomy" id="117157"/>
    <lineage>
        <taxon>Bacteria</taxon>
        <taxon>Bacillati</taxon>
        <taxon>Actinomycetota</taxon>
        <taxon>Actinomycetes</taxon>
        <taxon>Propionibacteriales</taxon>
        <taxon>Actinopolymorphaceae</taxon>
        <taxon>Actinopolymorpha</taxon>
    </lineage>
</organism>
<dbReference type="AlphaFoldDB" id="A0A1H1MSS8"/>
<gene>
    <name evidence="1" type="ORF">SAMN04489717_0947</name>
</gene>
<evidence type="ECO:0000313" key="2">
    <source>
        <dbReference type="Proteomes" id="UP000198983"/>
    </source>
</evidence>
<dbReference type="EMBL" id="LT629732">
    <property type="protein sequence ID" value="SDR89804.1"/>
    <property type="molecule type" value="Genomic_DNA"/>
</dbReference>
<protein>
    <submittedName>
        <fullName evidence="1">Uncharacterized protein</fullName>
    </submittedName>
</protein>
<evidence type="ECO:0000313" key="1">
    <source>
        <dbReference type="EMBL" id="SDR89804.1"/>
    </source>
</evidence>